<organism evidence="1 2">
    <name type="scientific">Lentinula lateritia</name>
    <dbReference type="NCBI Taxonomy" id="40482"/>
    <lineage>
        <taxon>Eukaryota</taxon>
        <taxon>Fungi</taxon>
        <taxon>Dikarya</taxon>
        <taxon>Basidiomycota</taxon>
        <taxon>Agaricomycotina</taxon>
        <taxon>Agaricomycetes</taxon>
        <taxon>Agaricomycetidae</taxon>
        <taxon>Agaricales</taxon>
        <taxon>Marasmiineae</taxon>
        <taxon>Omphalotaceae</taxon>
        <taxon>Lentinula</taxon>
    </lineage>
</organism>
<name>A0ABQ8UXY7_9AGAR</name>
<evidence type="ECO:0000313" key="1">
    <source>
        <dbReference type="EMBL" id="KAJ4465352.1"/>
    </source>
</evidence>
<sequence length="550" mass="60298">MGTRCNQTQAALDCPVLPAGFSPKCSSIQSAQGSLDKGEIISPTITTSPFSFSFGVDAASSATCNTSDPHAVSQSEALFYYAGLHSKPTLLYRTGKKWFPPRGPEAQRPSKELVPVFNHPITKVWNDDLGWEVVKVMDVHEIRFTTIDVVRFRADEVSEDDECSGEARYSVLSPVTIWVGVFPGLVTATAAHDVAKIILDLLKVYQIADVDIEFRESLHVSNAGPQLFKAVDAEDPLVHVVSPLTPLLGLCISTRARPDSQGTMALYLNKGDGSDDLLGLSCRHVLIGNQEANVDYIGHPSSPSKDVLFLGNTAYKDIIEATEASISNYTHAAQYSKNTIKGSGKDANTVHDETKANQSDVGSSLAETEKVLKALRALNNQVKNHWRTLDSRVLGQIVYSPALRFGVGEHRFTEDWGLFSIERTKLGAGFSGNKIDLGTNSSKFKDRCFPRIDATWDYRCPEGRLLPLQGVIPNSLMQHPDMWDSDREPCLLVVKNGHATGTTMGRANGPLSVVRTYTLDISTHHTSMEWGILNYDSKSEPFRSAVTRVQ</sequence>
<dbReference type="EMBL" id="JANVFT010000128">
    <property type="protein sequence ID" value="KAJ4465352.1"/>
    <property type="molecule type" value="Genomic_DNA"/>
</dbReference>
<proteinExistence type="predicted"/>
<reference evidence="1" key="1">
    <citation type="submission" date="2022-08" db="EMBL/GenBank/DDBJ databases">
        <title>A Global Phylogenomic Analysis of the Shiitake Genus Lentinula.</title>
        <authorList>
            <consortium name="DOE Joint Genome Institute"/>
            <person name="Sierra-Patev S."/>
            <person name="Min B."/>
            <person name="Naranjo-Ortiz M."/>
            <person name="Looney B."/>
            <person name="Konkel Z."/>
            <person name="Slot J.C."/>
            <person name="Sakamoto Y."/>
            <person name="Steenwyk J.L."/>
            <person name="Rokas A."/>
            <person name="Carro J."/>
            <person name="Camarero S."/>
            <person name="Ferreira P."/>
            <person name="Molpeceres G."/>
            <person name="Ruiz-Duenas F.J."/>
            <person name="Serrano A."/>
            <person name="Henrissat B."/>
            <person name="Drula E."/>
            <person name="Hughes K.W."/>
            <person name="Mata J.L."/>
            <person name="Ishikawa N.K."/>
            <person name="Vargas-Isla R."/>
            <person name="Ushijima S."/>
            <person name="Smith C.A."/>
            <person name="Ahrendt S."/>
            <person name="Andreopoulos W."/>
            <person name="He G."/>
            <person name="Labutti K."/>
            <person name="Lipzen A."/>
            <person name="Ng V."/>
            <person name="Riley R."/>
            <person name="Sandor L."/>
            <person name="Barry K."/>
            <person name="Martinez A.T."/>
            <person name="Xiao Y."/>
            <person name="Gibbons J.G."/>
            <person name="Terashima K."/>
            <person name="Grigoriev I.V."/>
            <person name="Hibbett D.S."/>
        </authorList>
    </citation>
    <scope>NUCLEOTIDE SEQUENCE</scope>
    <source>
        <strain evidence="1">RHP3577 ss4</strain>
    </source>
</reference>
<dbReference type="Proteomes" id="UP001150217">
    <property type="component" value="Unassembled WGS sequence"/>
</dbReference>
<protein>
    <submittedName>
        <fullName evidence="1">Uncharacterized protein</fullName>
    </submittedName>
</protein>
<accession>A0ABQ8UXY7</accession>
<gene>
    <name evidence="1" type="ORF">C8R41DRAFT_858727</name>
</gene>
<evidence type="ECO:0000313" key="2">
    <source>
        <dbReference type="Proteomes" id="UP001150217"/>
    </source>
</evidence>
<keyword evidence="2" id="KW-1185">Reference proteome</keyword>
<comment type="caution">
    <text evidence="1">The sequence shown here is derived from an EMBL/GenBank/DDBJ whole genome shotgun (WGS) entry which is preliminary data.</text>
</comment>